<dbReference type="SUPFAM" id="SSF55874">
    <property type="entry name" value="ATPase domain of HSP90 chaperone/DNA topoisomerase II/histidine kinase"/>
    <property type="match status" value="1"/>
</dbReference>
<keyword evidence="3" id="KW-0902">Two-component regulatory system</keyword>
<keyword evidence="1" id="KW-0808">Transferase</keyword>
<dbReference type="InterPro" id="IPR036890">
    <property type="entry name" value="HATPase_C_sf"/>
</dbReference>
<dbReference type="Gene3D" id="1.20.5.1930">
    <property type="match status" value="1"/>
</dbReference>
<dbReference type="GO" id="GO:0016020">
    <property type="term" value="C:membrane"/>
    <property type="evidence" value="ECO:0007669"/>
    <property type="project" value="InterPro"/>
</dbReference>
<feature type="region of interest" description="Disordered" evidence="4">
    <location>
        <begin position="1"/>
        <end position="29"/>
    </location>
</feature>
<evidence type="ECO:0000259" key="6">
    <source>
        <dbReference type="Pfam" id="PF07730"/>
    </source>
</evidence>
<name>A0A943T784_9MICC</name>
<feature type="transmembrane region" description="Helical" evidence="5">
    <location>
        <begin position="115"/>
        <end position="132"/>
    </location>
</feature>
<dbReference type="EMBL" id="JAGZXI010000003">
    <property type="protein sequence ID" value="MBS6634671.1"/>
    <property type="molecule type" value="Genomic_DNA"/>
</dbReference>
<dbReference type="Proteomes" id="UP000739069">
    <property type="component" value="Unassembled WGS sequence"/>
</dbReference>
<dbReference type="Pfam" id="PF07730">
    <property type="entry name" value="HisKA_3"/>
    <property type="match status" value="1"/>
</dbReference>
<feature type="transmembrane region" description="Helical" evidence="5">
    <location>
        <begin position="50"/>
        <end position="69"/>
    </location>
</feature>
<dbReference type="PANTHER" id="PTHR24421">
    <property type="entry name" value="NITRATE/NITRITE SENSOR PROTEIN NARX-RELATED"/>
    <property type="match status" value="1"/>
</dbReference>
<dbReference type="Gene3D" id="3.30.565.10">
    <property type="entry name" value="Histidine kinase-like ATPase, C-terminal domain"/>
    <property type="match status" value="1"/>
</dbReference>
<keyword evidence="5" id="KW-0812">Transmembrane</keyword>
<dbReference type="GO" id="GO:0000155">
    <property type="term" value="F:phosphorelay sensor kinase activity"/>
    <property type="evidence" value="ECO:0007669"/>
    <property type="project" value="InterPro"/>
</dbReference>
<dbReference type="AlphaFoldDB" id="A0A943T784"/>
<evidence type="ECO:0000256" key="4">
    <source>
        <dbReference type="SAM" id="MobiDB-lite"/>
    </source>
</evidence>
<evidence type="ECO:0000256" key="2">
    <source>
        <dbReference type="ARBA" id="ARBA00022777"/>
    </source>
</evidence>
<feature type="transmembrane region" description="Helical" evidence="5">
    <location>
        <begin position="164"/>
        <end position="184"/>
    </location>
</feature>
<evidence type="ECO:0000256" key="1">
    <source>
        <dbReference type="ARBA" id="ARBA00022679"/>
    </source>
</evidence>
<feature type="transmembrane region" description="Helical" evidence="5">
    <location>
        <begin position="81"/>
        <end position="103"/>
    </location>
</feature>
<organism evidence="7 8">
    <name type="scientific">Rothia mucilaginosa</name>
    <dbReference type="NCBI Taxonomy" id="43675"/>
    <lineage>
        <taxon>Bacteria</taxon>
        <taxon>Bacillati</taxon>
        <taxon>Actinomycetota</taxon>
        <taxon>Actinomycetes</taxon>
        <taxon>Micrococcales</taxon>
        <taxon>Micrococcaceae</taxon>
        <taxon>Rothia</taxon>
    </lineage>
</organism>
<keyword evidence="2 7" id="KW-0418">Kinase</keyword>
<sequence length="427" mass="45776">MTETHPHNTDQARAVNGLTSAENEAAPSAAKRTLGKHRFRFLYRERRGSVNWLALGFSAPWLVFLLMPLDSFLTAPELEPVRWTGVALIALFAVINCSAYAVPWLVPVASTVRRSIIWTVLMALPVAGLTALRVESAYVVFLAFNMYFVAFWIFGTIAPYRLRLGVAATIALVCWLIFMVGTGFDVTAHGGISLFIGAPMVGMLGFSYLIELGERADVARASLALSEEREEIARDVHDVLGHSLTVITLKAELAQRLLEIDPARAGAEMEAIAQLSRASLAEVRSTVTRLRVPDFSGEIEGAGRALQTAGIRAELPEAQSALAVAGVNAKLFSWVLREAVTNMVRHSDANAARVRLSATGLDILDNGVGVGDARGNGLTGMAQRVAASGGSVVIEAAPEQWLAENPNPACGVGTRIRVSMDGDTSLL</sequence>
<proteinExistence type="predicted"/>
<dbReference type="RefSeq" id="WP_303952281.1">
    <property type="nucleotide sequence ID" value="NZ_JAGZXI010000003.1"/>
</dbReference>
<feature type="transmembrane region" description="Helical" evidence="5">
    <location>
        <begin position="138"/>
        <end position="157"/>
    </location>
</feature>
<evidence type="ECO:0000256" key="5">
    <source>
        <dbReference type="SAM" id="Phobius"/>
    </source>
</evidence>
<comment type="caution">
    <text evidence="7">The sequence shown here is derived from an EMBL/GenBank/DDBJ whole genome shotgun (WGS) entry which is preliminary data.</text>
</comment>
<dbReference type="PANTHER" id="PTHR24421:SF63">
    <property type="entry name" value="SENSOR HISTIDINE KINASE DESK"/>
    <property type="match status" value="1"/>
</dbReference>
<keyword evidence="5" id="KW-0472">Membrane</keyword>
<dbReference type="CDD" id="cd16917">
    <property type="entry name" value="HATPase_UhpB-NarQ-NarX-like"/>
    <property type="match status" value="1"/>
</dbReference>
<accession>A0A943T784</accession>
<feature type="transmembrane region" description="Helical" evidence="5">
    <location>
        <begin position="190"/>
        <end position="210"/>
    </location>
</feature>
<feature type="compositionally biased region" description="Basic and acidic residues" evidence="4">
    <location>
        <begin position="1"/>
        <end position="10"/>
    </location>
</feature>
<keyword evidence="5" id="KW-1133">Transmembrane helix</keyword>
<evidence type="ECO:0000256" key="3">
    <source>
        <dbReference type="ARBA" id="ARBA00023012"/>
    </source>
</evidence>
<reference evidence="7" key="1">
    <citation type="submission" date="2021-02" db="EMBL/GenBank/DDBJ databases">
        <title>Infant gut strain persistence is associated with maternal origin, phylogeny, and functional potential including surface adhesion and iron acquisition.</title>
        <authorList>
            <person name="Lou Y.C."/>
        </authorList>
    </citation>
    <scope>NUCLEOTIDE SEQUENCE</scope>
    <source>
        <strain evidence="7">L1_008_092G1_dasL1_008_092G1_concoct_16</strain>
    </source>
</reference>
<dbReference type="GO" id="GO:0046983">
    <property type="term" value="F:protein dimerization activity"/>
    <property type="evidence" value="ECO:0007669"/>
    <property type="project" value="InterPro"/>
</dbReference>
<evidence type="ECO:0000313" key="7">
    <source>
        <dbReference type="EMBL" id="MBS6634671.1"/>
    </source>
</evidence>
<dbReference type="InterPro" id="IPR011712">
    <property type="entry name" value="Sig_transdc_His_kin_sub3_dim/P"/>
</dbReference>
<feature type="domain" description="Signal transduction histidine kinase subgroup 3 dimerisation and phosphoacceptor" evidence="6">
    <location>
        <begin position="228"/>
        <end position="293"/>
    </location>
</feature>
<gene>
    <name evidence="7" type="ORF">KH265_03260</name>
</gene>
<dbReference type="InterPro" id="IPR050482">
    <property type="entry name" value="Sensor_HK_TwoCompSys"/>
</dbReference>
<protein>
    <submittedName>
        <fullName evidence="7">Two-component sensor histidine kinase</fullName>
    </submittedName>
</protein>
<evidence type="ECO:0000313" key="8">
    <source>
        <dbReference type="Proteomes" id="UP000739069"/>
    </source>
</evidence>